<reference evidence="1" key="1">
    <citation type="journal article" date="2014" name="Int. J. Syst. Evol. Microbiol.">
        <title>Complete genome sequence of Corynebacterium casei LMG S-19264T (=DSM 44701T), isolated from a smear-ripened cheese.</title>
        <authorList>
            <consortium name="US DOE Joint Genome Institute (JGI-PGF)"/>
            <person name="Walter F."/>
            <person name="Albersmeier A."/>
            <person name="Kalinowski J."/>
            <person name="Ruckert C."/>
        </authorList>
    </citation>
    <scope>NUCLEOTIDE SEQUENCE</scope>
    <source>
        <strain evidence="1">CGMCC 1.15519</strain>
    </source>
</reference>
<sequence length="350" mass="36619">MALPPVIAAAFAKQAEFCRKLGAPLTAAVCEAAVLACDGTSDTGRALIAWPGEPMADALMMRFTGGCNALVRAGRAPELAALYPPAPMPDATDLAAALRTLLADPARDAQLAGWLTGPPQTNEVARSGVLMPGLMTITAATGLPVRLFELGCSAGLNLNLDRFGYDLGGLRTGDPASPVQLAPVWTGPLPHAAAVTVLSRRGTDINPLDVSDAVVRERLMAFVWPEQLERVARAEAAIALAQANLPPIDGADAADWVQAHVAPQAGSVAVVLHSIAYQYFPPATKAGIAAHLAAQPASADAPLAWLRFEMDDAAEAHLPTLRLTLWQGGPPTERLLARAHPHGTFLEWFA</sequence>
<evidence type="ECO:0000313" key="1">
    <source>
        <dbReference type="EMBL" id="GGE21962.1"/>
    </source>
</evidence>
<evidence type="ECO:0008006" key="3">
    <source>
        <dbReference type="Google" id="ProtNLM"/>
    </source>
</evidence>
<comment type="caution">
    <text evidence="1">The sequence shown here is derived from an EMBL/GenBank/DDBJ whole genome shotgun (WGS) entry which is preliminary data.</text>
</comment>
<gene>
    <name evidence="1" type="ORF">GCM10011529_30740</name>
</gene>
<dbReference type="Pfam" id="PF10094">
    <property type="entry name" value="DUF2332"/>
    <property type="match status" value="1"/>
</dbReference>
<dbReference type="InterPro" id="IPR011200">
    <property type="entry name" value="UCP012608"/>
</dbReference>
<dbReference type="Proteomes" id="UP000635071">
    <property type="component" value="Unassembled WGS sequence"/>
</dbReference>
<dbReference type="AlphaFoldDB" id="A0A917ECC7"/>
<evidence type="ECO:0000313" key="2">
    <source>
        <dbReference type="Proteomes" id="UP000635071"/>
    </source>
</evidence>
<reference evidence="1" key="2">
    <citation type="submission" date="2020-09" db="EMBL/GenBank/DDBJ databases">
        <authorList>
            <person name="Sun Q."/>
            <person name="Zhou Y."/>
        </authorList>
    </citation>
    <scope>NUCLEOTIDE SEQUENCE</scope>
    <source>
        <strain evidence="1">CGMCC 1.15519</strain>
    </source>
</reference>
<proteinExistence type="predicted"/>
<keyword evidence="2" id="KW-1185">Reference proteome</keyword>
<protein>
    <recommendedName>
        <fullName evidence="3">DUF2332 domain-containing protein</fullName>
    </recommendedName>
</protein>
<dbReference type="RefSeq" id="WP_188764322.1">
    <property type="nucleotide sequence ID" value="NZ_BMJM01000018.1"/>
</dbReference>
<dbReference type="EMBL" id="BMJM01000018">
    <property type="protein sequence ID" value="GGE21962.1"/>
    <property type="molecule type" value="Genomic_DNA"/>
</dbReference>
<organism evidence="1 2">
    <name type="scientific">Sandarakinorhabdus glacialis</name>
    <dbReference type="NCBI Taxonomy" id="1614636"/>
    <lineage>
        <taxon>Bacteria</taxon>
        <taxon>Pseudomonadati</taxon>
        <taxon>Pseudomonadota</taxon>
        <taxon>Alphaproteobacteria</taxon>
        <taxon>Sphingomonadales</taxon>
        <taxon>Sphingosinicellaceae</taxon>
        <taxon>Sandarakinorhabdus</taxon>
    </lineage>
</organism>
<accession>A0A917ECC7</accession>
<name>A0A917ECC7_9SPHN</name>
<dbReference type="PIRSF" id="PIRSF012608">
    <property type="entry name" value="UCP012608"/>
    <property type="match status" value="1"/>
</dbReference>